<dbReference type="EMBL" id="CALNXI010000538">
    <property type="protein sequence ID" value="CAH3028871.1"/>
    <property type="molecule type" value="Genomic_DNA"/>
</dbReference>
<dbReference type="PANTHER" id="PTHR47642">
    <property type="entry name" value="ATP-DEPENDENT DNA HELICASE"/>
    <property type="match status" value="1"/>
</dbReference>
<dbReference type="Gene3D" id="3.60.10.10">
    <property type="entry name" value="Endonuclease/exonuclease/phosphatase"/>
    <property type="match status" value="1"/>
</dbReference>
<feature type="non-terminal residue" evidence="1">
    <location>
        <position position="234"/>
    </location>
</feature>
<gene>
    <name evidence="1" type="ORF">PEVE_00035006</name>
</gene>
<name>A0ABN8MGQ7_9CNID</name>
<evidence type="ECO:0008006" key="3">
    <source>
        <dbReference type="Google" id="ProtNLM"/>
    </source>
</evidence>
<dbReference type="Proteomes" id="UP001159427">
    <property type="component" value="Unassembled WGS sequence"/>
</dbReference>
<evidence type="ECO:0000313" key="1">
    <source>
        <dbReference type="EMBL" id="CAH3028871.1"/>
    </source>
</evidence>
<comment type="caution">
    <text evidence="1">The sequence shown here is derived from an EMBL/GenBank/DDBJ whole genome shotgun (WGS) entry which is preliminary data.</text>
</comment>
<proteinExistence type="predicted"/>
<dbReference type="InterPro" id="IPR051055">
    <property type="entry name" value="PIF1_helicase"/>
</dbReference>
<dbReference type="SUPFAM" id="SSF56219">
    <property type="entry name" value="DNase I-like"/>
    <property type="match status" value="1"/>
</dbReference>
<protein>
    <recommendedName>
        <fullName evidence="3">Endonuclease/exonuclease/phosphatase domain-containing protein</fullName>
    </recommendedName>
</protein>
<accession>A0ABN8MGQ7</accession>
<organism evidence="1 2">
    <name type="scientific">Porites evermanni</name>
    <dbReference type="NCBI Taxonomy" id="104178"/>
    <lineage>
        <taxon>Eukaryota</taxon>
        <taxon>Metazoa</taxon>
        <taxon>Cnidaria</taxon>
        <taxon>Anthozoa</taxon>
        <taxon>Hexacorallia</taxon>
        <taxon>Scleractinia</taxon>
        <taxon>Fungiina</taxon>
        <taxon>Poritidae</taxon>
        <taxon>Porites</taxon>
    </lineage>
</organism>
<evidence type="ECO:0000313" key="2">
    <source>
        <dbReference type="Proteomes" id="UP001159427"/>
    </source>
</evidence>
<reference evidence="1 2" key="1">
    <citation type="submission" date="2022-05" db="EMBL/GenBank/DDBJ databases">
        <authorList>
            <consortium name="Genoscope - CEA"/>
            <person name="William W."/>
        </authorList>
    </citation>
    <scope>NUCLEOTIDE SEQUENCE [LARGE SCALE GENOMIC DNA]</scope>
</reference>
<sequence>MRQKDDKEFAELLNRLREGNHTQNDIEVLKERILKIRPGQENYPINMTHLFSTNAQVNNHNNTIYQASHTDKAQIKCIDIVVGDMSDALKKKMKEKIPDDPSKTMGLYTVVLIAVGAKYDLTANVNVTDGMTNDNFKLFRNDFCPQSNVRTAYGTAVYIKNSIKCKSEPYRCNFNDVEITVCIIHQPFPNLHIIGIYRSKAKVNLQSFITAINHVLDTVICDCNTPTVILGDFN</sequence>
<dbReference type="InterPro" id="IPR036691">
    <property type="entry name" value="Endo/exonu/phosph_ase_sf"/>
</dbReference>
<keyword evidence="2" id="KW-1185">Reference proteome</keyword>